<evidence type="ECO:0000256" key="4">
    <source>
        <dbReference type="ARBA" id="ARBA00023242"/>
    </source>
</evidence>
<comment type="similarity">
    <text evidence="2">Belongs to the CBF/MAK21 family.</text>
</comment>
<feature type="region of interest" description="Disordered" evidence="5">
    <location>
        <begin position="890"/>
        <end position="934"/>
    </location>
</feature>
<feature type="region of interest" description="Disordered" evidence="5">
    <location>
        <begin position="154"/>
        <end position="190"/>
    </location>
</feature>
<keyword evidence="9" id="KW-1185">Reference proteome</keyword>
<feature type="compositionally biased region" description="Basic and acidic residues" evidence="5">
    <location>
        <begin position="155"/>
        <end position="180"/>
    </location>
</feature>
<keyword evidence="3" id="KW-0175">Coiled coil</keyword>
<keyword evidence="4" id="KW-0539">Nucleus</keyword>
<feature type="compositionally biased region" description="Basic residues" evidence="5">
    <location>
        <begin position="925"/>
        <end position="934"/>
    </location>
</feature>
<evidence type="ECO:0000313" key="8">
    <source>
        <dbReference type="EMBL" id="TPX70082.1"/>
    </source>
</evidence>
<dbReference type="InterPro" id="IPR016024">
    <property type="entry name" value="ARM-type_fold"/>
</dbReference>
<feature type="compositionally biased region" description="Acidic residues" evidence="5">
    <location>
        <begin position="892"/>
        <end position="917"/>
    </location>
</feature>
<comment type="subcellular location">
    <subcellularLocation>
        <location evidence="1">Nucleus</location>
        <location evidence="1">Nucleolus</location>
    </subcellularLocation>
</comment>
<dbReference type="PANTHER" id="PTHR14428:SF5">
    <property type="entry name" value="NUCLEOLAR COMPLEX PROTEIN 3 HOMOLOG"/>
    <property type="match status" value="1"/>
</dbReference>
<comment type="caution">
    <text evidence="8">The sequence shown here is derived from an EMBL/GenBank/DDBJ whole genome shotgun (WGS) entry which is preliminary data.</text>
</comment>
<evidence type="ECO:0000256" key="1">
    <source>
        <dbReference type="ARBA" id="ARBA00004604"/>
    </source>
</evidence>
<evidence type="ECO:0000256" key="2">
    <source>
        <dbReference type="ARBA" id="ARBA00007797"/>
    </source>
</evidence>
<protein>
    <recommendedName>
        <fullName evidence="10">Nucleolar complex-associated protein 3</fullName>
    </recommendedName>
</protein>
<dbReference type="InterPro" id="IPR005612">
    <property type="entry name" value="CCAAT-binding_factor"/>
</dbReference>
<proteinExistence type="inferred from homology"/>
<dbReference type="OrthoDB" id="10263597at2759"/>
<evidence type="ECO:0000256" key="3">
    <source>
        <dbReference type="ARBA" id="ARBA00023054"/>
    </source>
</evidence>
<sequence>MRKKSKVFTRYKSKHKKIAIPQDDDVESDVQLSDDDDELLGEYGAYAGFLRDLNPTALVKNQVVAAGTKREMKTRIDTSAYNEEDDEESDQYSENDIDSDASEDYEHGPRVNRAFADSESVPTRLPAFGADGKMVRLDLQEAPKLPAEELAAAKMKGEKKKEKELAEREQIRSNKEMEKLKKSKGKANQLPEPSLAAQIPKLAKTAKVTPQMRVQARWDAQEALAELASAIIESPEDHMSNLKQMRTIADNPDSTIQKLGLLSQLTVYRDIVPGYRIRPLTDAEKSVQISKDVKKLRAFEEGILTHYQAFLQQLEVSLRKNCSTGPGADGSVAIVAMQCMSELLTTLTHFNFRVNLLSAIVSKMGTRSPVEVGAIACNALCKLFDEDVSGEPSLEAVKLIARMIKNKDFRVDEVVLKTFLHLRLKDEMALPDGVMDKDGKKVDSKKRKDQKQPHVSKKMRKVQKKDGEIESELKEAEATYSAEEKQKNHSETLKFVFLTYFRILKNAESSPLVPSVLEGLSHFGHLINVDFFADILALLKKITVSQYEQYATGTVASSASAKTALHCIVAALLLLSGQGEAVNIDLKDFNMSLYCQLSRLPLSVNSSDARIMDGADETRIGVEKDSVISKRMSDVHSRSEIELVLMGLDLLFCRKKQIQIDRVASFIKRLASVSLHLKPNAVLACLSLQRALFVKHTRLQQLLDPEERLGTGVYKPYLDDAELCNPFATSLWELTLLMKHYHPTVRQFAKHVANTHSSSSGSVTGTKSLPAELNQGPTMFLKKFNTHPEYPTVQFVFVPSVVEPANVTTAVKRRRDMAAAQVNHVLVDGPGIVDPSTFLMGLEKVEQQDAALLGQGESGGSGSGDAVVDGLLRREQRLRKLVELSRELQIDLMDEDEMDGEEEEEDEEEEVEDEEESFPQFGRGNGKHGARNGARRAEEFIASLKRK</sequence>
<dbReference type="PANTHER" id="PTHR14428">
    <property type="entry name" value="NUCLEOLAR COMPLEX PROTEIN 3"/>
    <property type="match status" value="1"/>
</dbReference>
<gene>
    <name evidence="8" type="ORF">CcCBS67573_g06654</name>
</gene>
<reference evidence="8 9" key="1">
    <citation type="journal article" date="2019" name="Sci. Rep.">
        <title>Comparative genomics of chytrid fungi reveal insights into the obligate biotrophic and pathogenic lifestyle of Synchytrium endobioticum.</title>
        <authorList>
            <person name="van de Vossenberg B.T.L.H."/>
            <person name="Warris S."/>
            <person name="Nguyen H.D.T."/>
            <person name="van Gent-Pelzer M.P.E."/>
            <person name="Joly D.L."/>
            <person name="van de Geest H.C."/>
            <person name="Bonants P.J.M."/>
            <person name="Smith D.S."/>
            <person name="Levesque C.A."/>
            <person name="van der Lee T.A.J."/>
        </authorList>
    </citation>
    <scope>NUCLEOTIDE SEQUENCE [LARGE SCALE GENOMIC DNA]</scope>
    <source>
        <strain evidence="8 9">CBS 675.73</strain>
    </source>
</reference>
<feature type="compositionally biased region" description="Acidic residues" evidence="5">
    <location>
        <begin position="82"/>
        <end position="103"/>
    </location>
</feature>
<dbReference type="Pfam" id="PF07540">
    <property type="entry name" value="NOC3p"/>
    <property type="match status" value="1"/>
</dbReference>
<feature type="domain" description="CCAAT-binding factor" evidence="6">
    <location>
        <begin position="565"/>
        <end position="749"/>
    </location>
</feature>
<feature type="compositionally biased region" description="Basic residues" evidence="5">
    <location>
        <begin position="443"/>
        <end position="463"/>
    </location>
</feature>
<feature type="region of interest" description="Disordered" evidence="5">
    <location>
        <begin position="71"/>
        <end position="119"/>
    </location>
</feature>
<organism evidence="8 9">
    <name type="scientific">Chytriomyces confervae</name>
    <dbReference type="NCBI Taxonomy" id="246404"/>
    <lineage>
        <taxon>Eukaryota</taxon>
        <taxon>Fungi</taxon>
        <taxon>Fungi incertae sedis</taxon>
        <taxon>Chytridiomycota</taxon>
        <taxon>Chytridiomycota incertae sedis</taxon>
        <taxon>Chytridiomycetes</taxon>
        <taxon>Chytridiales</taxon>
        <taxon>Chytriomycetaceae</taxon>
        <taxon>Chytriomyces</taxon>
    </lineage>
</organism>
<dbReference type="EMBL" id="QEAP01000296">
    <property type="protein sequence ID" value="TPX70082.1"/>
    <property type="molecule type" value="Genomic_DNA"/>
</dbReference>
<evidence type="ECO:0000259" key="7">
    <source>
        <dbReference type="Pfam" id="PF07540"/>
    </source>
</evidence>
<dbReference type="InterPro" id="IPR011501">
    <property type="entry name" value="Noc3_N"/>
</dbReference>
<dbReference type="Pfam" id="PF03914">
    <property type="entry name" value="CBF"/>
    <property type="match status" value="1"/>
</dbReference>
<name>A0A507F1W4_9FUNG</name>
<dbReference type="SUPFAM" id="SSF48371">
    <property type="entry name" value="ARM repeat"/>
    <property type="match status" value="1"/>
</dbReference>
<dbReference type="InterPro" id="IPR016903">
    <property type="entry name" value="Nucleolar_cplx-assoc_3"/>
</dbReference>
<dbReference type="Proteomes" id="UP000320333">
    <property type="component" value="Unassembled WGS sequence"/>
</dbReference>
<dbReference type="GO" id="GO:0006270">
    <property type="term" value="P:DNA replication initiation"/>
    <property type="evidence" value="ECO:0007669"/>
    <property type="project" value="TreeGrafter"/>
</dbReference>
<evidence type="ECO:0008006" key="10">
    <source>
        <dbReference type="Google" id="ProtNLM"/>
    </source>
</evidence>
<dbReference type="GO" id="GO:0003682">
    <property type="term" value="F:chromatin binding"/>
    <property type="evidence" value="ECO:0007669"/>
    <property type="project" value="TreeGrafter"/>
</dbReference>
<dbReference type="GO" id="GO:0005730">
    <property type="term" value="C:nucleolus"/>
    <property type="evidence" value="ECO:0007669"/>
    <property type="project" value="UniProtKB-SubCell"/>
</dbReference>
<feature type="domain" description="Nucleolar complex-associated protein 3 N-terminal" evidence="7">
    <location>
        <begin position="220"/>
        <end position="310"/>
    </location>
</feature>
<evidence type="ECO:0000256" key="5">
    <source>
        <dbReference type="SAM" id="MobiDB-lite"/>
    </source>
</evidence>
<dbReference type="AlphaFoldDB" id="A0A507F1W4"/>
<feature type="region of interest" description="Disordered" evidence="5">
    <location>
        <begin position="435"/>
        <end position="468"/>
    </location>
</feature>
<accession>A0A507F1W4</accession>
<evidence type="ECO:0000259" key="6">
    <source>
        <dbReference type="Pfam" id="PF03914"/>
    </source>
</evidence>
<evidence type="ECO:0000313" key="9">
    <source>
        <dbReference type="Proteomes" id="UP000320333"/>
    </source>
</evidence>
<dbReference type="STRING" id="246404.A0A507F1W4"/>